<keyword evidence="11 16" id="KW-0694">RNA-binding</keyword>
<dbReference type="NCBIfam" id="TIGR00472">
    <property type="entry name" value="pheT_bact"/>
    <property type="match status" value="1"/>
</dbReference>
<dbReference type="NCBIfam" id="NF045760">
    <property type="entry name" value="YtpR"/>
    <property type="match status" value="1"/>
</dbReference>
<evidence type="ECO:0000256" key="4">
    <source>
        <dbReference type="ARBA" id="ARBA00022490"/>
    </source>
</evidence>
<keyword evidence="6 15" id="KW-0436">Ligase</keyword>
<dbReference type="CDD" id="cd02796">
    <property type="entry name" value="tRNA_bind_bactPheRS"/>
    <property type="match status" value="1"/>
</dbReference>
<dbReference type="SMART" id="SM00896">
    <property type="entry name" value="FDX-ACB"/>
    <property type="match status" value="1"/>
</dbReference>
<dbReference type="SUPFAM" id="SSF46955">
    <property type="entry name" value="Putative DNA-binding domain"/>
    <property type="match status" value="1"/>
</dbReference>
<evidence type="ECO:0000256" key="12">
    <source>
        <dbReference type="ARBA" id="ARBA00022917"/>
    </source>
</evidence>
<dbReference type="InterPro" id="IPR036690">
    <property type="entry name" value="Fdx_antiC-bd_sf"/>
</dbReference>
<dbReference type="Pfam" id="PF03147">
    <property type="entry name" value="FDX-ACB"/>
    <property type="match status" value="1"/>
</dbReference>
<evidence type="ECO:0000256" key="7">
    <source>
        <dbReference type="ARBA" id="ARBA00022723"/>
    </source>
</evidence>
<dbReference type="Gene3D" id="3.30.56.10">
    <property type="match status" value="2"/>
</dbReference>
<evidence type="ECO:0000259" key="18">
    <source>
        <dbReference type="PROSITE" id="PS51447"/>
    </source>
</evidence>
<evidence type="ECO:0000256" key="3">
    <source>
        <dbReference type="ARBA" id="ARBA00011209"/>
    </source>
</evidence>
<dbReference type="GO" id="GO:0016740">
    <property type="term" value="F:transferase activity"/>
    <property type="evidence" value="ECO:0007669"/>
    <property type="project" value="UniProtKB-ARBA"/>
</dbReference>
<comment type="subunit">
    <text evidence="3 15">Tetramer of two alpha and two beta subunits.</text>
</comment>
<evidence type="ECO:0000313" key="20">
    <source>
        <dbReference type="EMBL" id="MBU3851450.1"/>
    </source>
</evidence>
<dbReference type="InterPro" id="IPR045060">
    <property type="entry name" value="Phe-tRNA-ligase_IIc_bsu"/>
</dbReference>
<protein>
    <recommendedName>
        <fullName evidence="15">Phenylalanine--tRNA ligase beta subunit</fullName>
        <ecNumber evidence="15">6.1.1.20</ecNumber>
    </recommendedName>
    <alternativeName>
        <fullName evidence="15">Phenylalanyl-tRNA synthetase beta subunit</fullName>
        <shortName evidence="15">PheRS</shortName>
    </alternativeName>
</protein>
<dbReference type="Gene3D" id="3.50.40.10">
    <property type="entry name" value="Phenylalanyl-trna Synthetase, Chain B, domain 3"/>
    <property type="match status" value="1"/>
</dbReference>
<evidence type="ECO:0000256" key="14">
    <source>
        <dbReference type="ARBA" id="ARBA00049255"/>
    </source>
</evidence>
<feature type="binding site" evidence="15">
    <location>
        <position position="470"/>
    </location>
    <ligand>
        <name>Mg(2+)</name>
        <dbReference type="ChEBI" id="CHEBI:18420"/>
        <note>shared with alpha subunit</note>
    </ligand>
</feature>
<dbReference type="SMART" id="SM00873">
    <property type="entry name" value="B3_4"/>
    <property type="match status" value="1"/>
</dbReference>
<dbReference type="InterPro" id="IPR005147">
    <property type="entry name" value="tRNA_synthase_B5-dom"/>
</dbReference>
<organism evidence="20 21">
    <name type="scientific">Candidatus Paralactobacillus gallistercoris</name>
    <dbReference type="NCBI Taxonomy" id="2838724"/>
    <lineage>
        <taxon>Bacteria</taxon>
        <taxon>Bacillati</taxon>
        <taxon>Bacillota</taxon>
        <taxon>Bacilli</taxon>
        <taxon>Lactobacillales</taxon>
        <taxon>Lactobacillaceae</taxon>
        <taxon>Lactobacillus</taxon>
    </lineage>
</organism>
<comment type="cofactor">
    <cofactor evidence="15">
        <name>Mg(2+)</name>
        <dbReference type="ChEBI" id="CHEBI:18420"/>
    </cofactor>
    <text evidence="15">Binds 2 magnesium ions per tetramer.</text>
</comment>
<evidence type="ECO:0000256" key="1">
    <source>
        <dbReference type="ARBA" id="ARBA00004496"/>
    </source>
</evidence>
<evidence type="ECO:0000256" key="15">
    <source>
        <dbReference type="HAMAP-Rule" id="MF_00283"/>
    </source>
</evidence>
<dbReference type="EC" id="6.1.1.20" evidence="15"/>
<dbReference type="GO" id="GO:0140096">
    <property type="term" value="F:catalytic activity, acting on a protein"/>
    <property type="evidence" value="ECO:0007669"/>
    <property type="project" value="UniProtKB-ARBA"/>
</dbReference>
<proteinExistence type="inferred from homology"/>
<feature type="binding site" evidence="15">
    <location>
        <position position="467"/>
    </location>
    <ligand>
        <name>Mg(2+)</name>
        <dbReference type="ChEBI" id="CHEBI:18420"/>
        <note>shared with alpha subunit</note>
    </ligand>
</feature>
<dbReference type="InterPro" id="IPR020825">
    <property type="entry name" value="Phe-tRNA_synthase-like_B3/B4"/>
</dbReference>
<evidence type="ECO:0000256" key="11">
    <source>
        <dbReference type="ARBA" id="ARBA00022884"/>
    </source>
</evidence>
<dbReference type="InterPro" id="IPR045864">
    <property type="entry name" value="aa-tRNA-synth_II/BPL/LPL"/>
</dbReference>
<evidence type="ECO:0000256" key="5">
    <source>
        <dbReference type="ARBA" id="ARBA00022555"/>
    </source>
</evidence>
<keyword evidence="12 15" id="KW-0648">Protein biosynthesis</keyword>
<dbReference type="Pfam" id="PF03484">
    <property type="entry name" value="B5"/>
    <property type="match status" value="1"/>
</dbReference>
<dbReference type="GO" id="GO:0000049">
    <property type="term" value="F:tRNA binding"/>
    <property type="evidence" value="ECO:0007669"/>
    <property type="project" value="UniProtKB-UniRule"/>
</dbReference>
<evidence type="ECO:0000256" key="16">
    <source>
        <dbReference type="PROSITE-ProRule" id="PRU00209"/>
    </source>
</evidence>
<evidence type="ECO:0000259" key="17">
    <source>
        <dbReference type="PROSITE" id="PS50886"/>
    </source>
</evidence>
<dbReference type="Pfam" id="PF17759">
    <property type="entry name" value="tRNA_synthFbeta"/>
    <property type="match status" value="1"/>
</dbReference>
<dbReference type="SUPFAM" id="SSF55681">
    <property type="entry name" value="Class II aaRS and biotin synthetases"/>
    <property type="match status" value="1"/>
</dbReference>
<dbReference type="SUPFAM" id="SSF54991">
    <property type="entry name" value="Anticodon-binding domain of PheRS"/>
    <property type="match status" value="1"/>
</dbReference>
<dbReference type="PROSITE" id="PS51447">
    <property type="entry name" value="FDX_ACB"/>
    <property type="match status" value="1"/>
</dbReference>
<dbReference type="HAMAP" id="MF_00283">
    <property type="entry name" value="Phe_tRNA_synth_beta1"/>
    <property type="match status" value="1"/>
</dbReference>
<dbReference type="InterPro" id="IPR009061">
    <property type="entry name" value="DNA-bd_dom_put_sf"/>
</dbReference>
<dbReference type="PANTHER" id="PTHR10947">
    <property type="entry name" value="PHENYLALANYL-TRNA SYNTHETASE BETA CHAIN AND LEUCINE-RICH REPEAT-CONTAINING PROTEIN 47"/>
    <property type="match status" value="1"/>
</dbReference>
<dbReference type="GO" id="GO:0009328">
    <property type="term" value="C:phenylalanine-tRNA ligase complex"/>
    <property type="evidence" value="ECO:0007669"/>
    <property type="project" value="TreeGrafter"/>
</dbReference>
<dbReference type="Gene3D" id="3.30.930.10">
    <property type="entry name" value="Bira Bifunctional Protein, Domain 2"/>
    <property type="match status" value="1"/>
</dbReference>
<dbReference type="SMART" id="SM00874">
    <property type="entry name" value="B5"/>
    <property type="match status" value="1"/>
</dbReference>
<feature type="binding site" evidence="15">
    <location>
        <position position="461"/>
    </location>
    <ligand>
        <name>Mg(2+)</name>
        <dbReference type="ChEBI" id="CHEBI:18420"/>
        <note>shared with alpha subunit</note>
    </ligand>
</feature>
<comment type="caution">
    <text evidence="20">The sequence shown here is derived from an EMBL/GenBank/DDBJ whole genome shotgun (WGS) entry which is preliminary data.</text>
</comment>
<keyword evidence="13 15" id="KW-0030">Aminoacyl-tRNA synthetase</keyword>
<feature type="domain" description="FDX-ACB" evidence="18">
    <location>
        <begin position="711"/>
        <end position="804"/>
    </location>
</feature>
<reference evidence="20" key="2">
    <citation type="submission" date="2021-04" db="EMBL/GenBank/DDBJ databases">
        <authorList>
            <person name="Gilroy R."/>
        </authorList>
    </citation>
    <scope>NUCLEOTIDE SEQUENCE</scope>
    <source>
        <strain evidence="20">F6-6636</strain>
    </source>
</reference>
<dbReference type="PANTHER" id="PTHR10947:SF0">
    <property type="entry name" value="PHENYLALANINE--TRNA LIGASE BETA SUBUNIT"/>
    <property type="match status" value="1"/>
</dbReference>
<dbReference type="GO" id="GO:0004826">
    <property type="term" value="F:phenylalanine-tRNA ligase activity"/>
    <property type="evidence" value="ECO:0007669"/>
    <property type="project" value="UniProtKB-UniRule"/>
</dbReference>
<dbReference type="SUPFAM" id="SSF50249">
    <property type="entry name" value="Nucleic acid-binding proteins"/>
    <property type="match status" value="1"/>
</dbReference>
<dbReference type="GO" id="GO:0005524">
    <property type="term" value="F:ATP binding"/>
    <property type="evidence" value="ECO:0007669"/>
    <property type="project" value="UniProtKB-UniRule"/>
</dbReference>
<dbReference type="FunFam" id="2.40.50.140:FF:000045">
    <property type="entry name" value="Phenylalanine--tRNA ligase beta subunit"/>
    <property type="match status" value="1"/>
</dbReference>
<dbReference type="SUPFAM" id="SSF56037">
    <property type="entry name" value="PheT/TilS domain"/>
    <property type="match status" value="1"/>
</dbReference>
<dbReference type="InterPro" id="IPR005146">
    <property type="entry name" value="B3/B4_tRNA-bd"/>
</dbReference>
<dbReference type="InterPro" id="IPR005121">
    <property type="entry name" value="Fdx_antiC-bd"/>
</dbReference>
<dbReference type="InterPro" id="IPR002547">
    <property type="entry name" value="tRNA-bd_dom"/>
</dbReference>
<evidence type="ECO:0000259" key="19">
    <source>
        <dbReference type="PROSITE" id="PS51483"/>
    </source>
</evidence>
<dbReference type="PROSITE" id="PS51483">
    <property type="entry name" value="B5"/>
    <property type="match status" value="1"/>
</dbReference>
<keyword evidence="5 16" id="KW-0820">tRNA-binding</keyword>
<dbReference type="InterPro" id="IPR033714">
    <property type="entry name" value="tRNA_bind_bactPheRS"/>
</dbReference>
<comment type="subcellular location">
    <subcellularLocation>
        <location evidence="1 15">Cytoplasm</location>
    </subcellularLocation>
</comment>
<dbReference type="InterPro" id="IPR012340">
    <property type="entry name" value="NA-bd_OB-fold"/>
</dbReference>
<dbReference type="FunFam" id="3.30.70.380:FF:000001">
    <property type="entry name" value="Phenylalanine--tRNA ligase beta subunit"/>
    <property type="match status" value="1"/>
</dbReference>
<dbReference type="GO" id="GO:0000287">
    <property type="term" value="F:magnesium ion binding"/>
    <property type="evidence" value="ECO:0007669"/>
    <property type="project" value="UniProtKB-UniRule"/>
</dbReference>
<name>A0A948TIV4_9LACO</name>
<gene>
    <name evidence="15 20" type="primary">pheT</name>
    <name evidence="20" type="ORF">H9901_01965</name>
</gene>
<evidence type="ECO:0000256" key="2">
    <source>
        <dbReference type="ARBA" id="ARBA00008653"/>
    </source>
</evidence>
<dbReference type="InterPro" id="IPR041616">
    <property type="entry name" value="PheRS_beta_core"/>
</dbReference>
<dbReference type="GO" id="GO:0006432">
    <property type="term" value="P:phenylalanyl-tRNA aminoacylation"/>
    <property type="evidence" value="ECO:0007669"/>
    <property type="project" value="UniProtKB-UniRule"/>
</dbReference>
<evidence type="ECO:0000313" key="21">
    <source>
        <dbReference type="Proteomes" id="UP000777303"/>
    </source>
</evidence>
<evidence type="ECO:0000256" key="13">
    <source>
        <dbReference type="ARBA" id="ARBA00023146"/>
    </source>
</evidence>
<keyword evidence="9 15" id="KW-0067">ATP-binding</keyword>
<dbReference type="InterPro" id="IPR004532">
    <property type="entry name" value="Phe-tRNA-ligase_IIc_bsu_bact"/>
</dbReference>
<feature type="binding site" evidence="15">
    <location>
        <position position="471"/>
    </location>
    <ligand>
        <name>Mg(2+)</name>
        <dbReference type="ChEBI" id="CHEBI:18420"/>
        <note>shared with alpha subunit</note>
    </ligand>
</feature>
<dbReference type="PROSITE" id="PS50886">
    <property type="entry name" value="TRBD"/>
    <property type="match status" value="1"/>
</dbReference>
<evidence type="ECO:0000256" key="6">
    <source>
        <dbReference type="ARBA" id="ARBA00022598"/>
    </source>
</evidence>
<dbReference type="CDD" id="cd00769">
    <property type="entry name" value="PheRS_beta_core"/>
    <property type="match status" value="1"/>
</dbReference>
<dbReference type="Pfam" id="PF03483">
    <property type="entry name" value="B3_4"/>
    <property type="match status" value="1"/>
</dbReference>
<keyword evidence="10 15" id="KW-0460">Magnesium</keyword>
<dbReference type="FunFam" id="3.30.930.10:FF:000022">
    <property type="entry name" value="Phenylalanine--tRNA ligase beta subunit"/>
    <property type="match status" value="1"/>
</dbReference>
<dbReference type="Gene3D" id="3.30.70.380">
    <property type="entry name" value="Ferrodoxin-fold anticodon-binding domain"/>
    <property type="match status" value="1"/>
</dbReference>
<accession>A0A948TIV4</accession>
<dbReference type="AlphaFoldDB" id="A0A948TIV4"/>
<comment type="catalytic activity">
    <reaction evidence="14 15">
        <text>tRNA(Phe) + L-phenylalanine + ATP = L-phenylalanyl-tRNA(Phe) + AMP + diphosphate + H(+)</text>
        <dbReference type="Rhea" id="RHEA:19413"/>
        <dbReference type="Rhea" id="RHEA-COMP:9668"/>
        <dbReference type="Rhea" id="RHEA-COMP:9699"/>
        <dbReference type="ChEBI" id="CHEBI:15378"/>
        <dbReference type="ChEBI" id="CHEBI:30616"/>
        <dbReference type="ChEBI" id="CHEBI:33019"/>
        <dbReference type="ChEBI" id="CHEBI:58095"/>
        <dbReference type="ChEBI" id="CHEBI:78442"/>
        <dbReference type="ChEBI" id="CHEBI:78531"/>
        <dbReference type="ChEBI" id="CHEBI:456215"/>
        <dbReference type="EC" id="6.1.1.20"/>
    </reaction>
</comment>
<feature type="domain" description="B5" evidence="19">
    <location>
        <begin position="408"/>
        <end position="483"/>
    </location>
</feature>
<reference evidence="20" key="1">
    <citation type="journal article" date="2021" name="PeerJ">
        <title>Extensive microbial diversity within the chicken gut microbiome revealed by metagenomics and culture.</title>
        <authorList>
            <person name="Gilroy R."/>
            <person name="Ravi A."/>
            <person name="Getino M."/>
            <person name="Pursley I."/>
            <person name="Horton D.L."/>
            <person name="Alikhan N.F."/>
            <person name="Baker D."/>
            <person name="Gharbi K."/>
            <person name="Hall N."/>
            <person name="Watson M."/>
            <person name="Adriaenssens E.M."/>
            <person name="Foster-Nyarko E."/>
            <person name="Jarju S."/>
            <person name="Secka A."/>
            <person name="Antonio M."/>
            <person name="Oren A."/>
            <person name="Chaudhuri R.R."/>
            <person name="La Ragione R."/>
            <person name="Hildebrand F."/>
            <person name="Pallen M.J."/>
        </authorList>
    </citation>
    <scope>NUCLEOTIDE SEQUENCE</scope>
    <source>
        <strain evidence="20">F6-6636</strain>
    </source>
</reference>
<dbReference type="Pfam" id="PF01588">
    <property type="entry name" value="tRNA_bind"/>
    <property type="match status" value="1"/>
</dbReference>
<dbReference type="Gene3D" id="2.40.50.140">
    <property type="entry name" value="Nucleic acid-binding proteins"/>
    <property type="match status" value="1"/>
</dbReference>
<keyword evidence="8 15" id="KW-0547">Nucleotide-binding</keyword>
<sequence length="804" mass="88656">MEVSYHWLQEYLQLNVTPQQLADKISRTGIEVDSTHVAADGLKKIVVGHILDVKQHPNADHLHVCQVDIGADEPTQIVCGAPNVAKDQYVIVALPGARIADNIKIKKGKMRGEASNGMICGLQEIGFSDAVVPKEFADGIYVFNEPVQVGSPVFPYLGMDDPILSLEITPNRADALGMHGVAWEVGAIYDQKPHFEKVTVTENNVATSDLLSADVANRKLAPSYQLRMVQNITIKPSPMWLQIRLWNAGIRPINNVVDVTNYMMLTYGQPLHAYDYDKINGHQLHVRHANDGEQLLTLDGKEHQLQNDDIVIADATKPVALAGVMGGAATEVSATTTTIVLEAASFDAVSVRKSAQHHNSRTAASSRFEKGTNLADINTALDAAASLIAQLADGNVTNGTISASSVTPLPVVIDISLDRINHVLGTQLSGDEVQHIFERLGFEVTNSDDLFSVSVPPRRWDIAIEADLIEEVVRLYGYDNLPATLPVMAMTPGALNSQQKLLRDTRHYLESAGLDQAISYALTTEEKATQFMQAPSFATKVAWPMTNEHVYLRENLISGLLNDIAYNVARKQNDVALYEQGRVFLKDNENDKRPTEVEYVAGAMTGLMTTNGWNTNKRAVDFYDIKGVVAFLLSNYHLQDAITYQATDQHLQMHPGRTADIYVGNEMIGFVGQVHPQIAKQYAIPTTYVFQLDMNKVLALPKQNIKAHPTAKFPAVTRDIALLVTRDVTNEQITDVINNNGGAYLQDVSLFDVYTGTNIADDKKSMAYTLTFLNRQQTLTEEQVNAAMNKIIKHLQEQLKAQVR</sequence>
<evidence type="ECO:0000256" key="10">
    <source>
        <dbReference type="ARBA" id="ARBA00022842"/>
    </source>
</evidence>
<dbReference type="EMBL" id="JAHLFS010000028">
    <property type="protein sequence ID" value="MBU3851450.1"/>
    <property type="molecule type" value="Genomic_DNA"/>
</dbReference>
<comment type="similarity">
    <text evidence="2 15">Belongs to the phenylalanyl-tRNA synthetase beta subunit family. Type 1 subfamily.</text>
</comment>
<keyword evidence="7 15" id="KW-0479">Metal-binding</keyword>
<keyword evidence="4 15" id="KW-0963">Cytoplasm</keyword>
<evidence type="ECO:0000256" key="8">
    <source>
        <dbReference type="ARBA" id="ARBA00022741"/>
    </source>
</evidence>
<dbReference type="FunFam" id="3.50.40.10:FF:000001">
    <property type="entry name" value="Phenylalanine--tRNA ligase beta subunit"/>
    <property type="match status" value="1"/>
</dbReference>
<dbReference type="Proteomes" id="UP000777303">
    <property type="component" value="Unassembled WGS sequence"/>
</dbReference>
<feature type="domain" description="TRNA-binding" evidence="17">
    <location>
        <begin position="39"/>
        <end position="154"/>
    </location>
</feature>
<dbReference type="FunFam" id="3.30.56.10:FF:000002">
    <property type="entry name" value="Phenylalanine--tRNA ligase beta subunit"/>
    <property type="match status" value="1"/>
</dbReference>
<evidence type="ECO:0000256" key="9">
    <source>
        <dbReference type="ARBA" id="ARBA00022840"/>
    </source>
</evidence>